<reference evidence="2 3" key="1">
    <citation type="journal article" date="2009" name="J. Bacteriol.">
        <title>Complete genome sequence of Robiginitalea biformata HTCC2501.</title>
        <authorList>
            <person name="Oh H.M."/>
            <person name="Giovannoni S.J."/>
            <person name="Lee K."/>
            <person name="Ferriera S."/>
            <person name="Johnson J."/>
            <person name="Cho J.C."/>
        </authorList>
    </citation>
    <scope>NUCLEOTIDE SEQUENCE [LARGE SCALE GENOMIC DNA]</scope>
    <source>
        <strain evidence="3">ATCC BAA-864 / HTCC2501 / KCTC 12146</strain>
    </source>
</reference>
<dbReference type="STRING" id="313596.RB2501_12657"/>
<feature type="region of interest" description="Disordered" evidence="1">
    <location>
        <begin position="1"/>
        <end position="28"/>
    </location>
</feature>
<evidence type="ECO:0000313" key="3">
    <source>
        <dbReference type="Proteomes" id="UP000009049"/>
    </source>
</evidence>
<dbReference type="KEGG" id="rbi:RB2501_12657"/>
<dbReference type="Proteomes" id="UP000009049">
    <property type="component" value="Chromosome"/>
</dbReference>
<accession>A4CND8</accession>
<name>A4CND8_ROBBH</name>
<dbReference type="EMBL" id="CP001712">
    <property type="protein sequence ID" value="EAR15180.1"/>
    <property type="molecule type" value="Genomic_DNA"/>
</dbReference>
<dbReference type="HOGENOM" id="CLU_3412856_0_0_10"/>
<protein>
    <submittedName>
        <fullName evidence="2">Uncharacterized protein</fullName>
    </submittedName>
</protein>
<organism evidence="2 3">
    <name type="scientific">Robiginitalea biformata (strain ATCC BAA-864 / DSM 15991 / KCTC 12146 / HTCC2501)</name>
    <dbReference type="NCBI Taxonomy" id="313596"/>
    <lineage>
        <taxon>Bacteria</taxon>
        <taxon>Pseudomonadati</taxon>
        <taxon>Bacteroidota</taxon>
        <taxon>Flavobacteriia</taxon>
        <taxon>Flavobacteriales</taxon>
        <taxon>Flavobacteriaceae</taxon>
        <taxon>Robiginitalea</taxon>
    </lineage>
</organism>
<dbReference type="AlphaFoldDB" id="A4CND8"/>
<evidence type="ECO:0000313" key="2">
    <source>
        <dbReference type="EMBL" id="EAR15180.1"/>
    </source>
</evidence>
<keyword evidence="3" id="KW-1185">Reference proteome</keyword>
<gene>
    <name evidence="2" type="ordered locus">RB2501_12657</name>
</gene>
<evidence type="ECO:0000256" key="1">
    <source>
        <dbReference type="SAM" id="MobiDB-lite"/>
    </source>
</evidence>
<proteinExistence type="predicted"/>
<sequence>MIDFFGFDGTGKVPFSQGKDKKRSKNVI</sequence>